<comment type="subcellular location">
    <subcellularLocation>
        <location evidence="1">Cell membrane</location>
        <topology evidence="1">Multi-pass membrane protein</topology>
    </subcellularLocation>
</comment>
<feature type="domain" description="ABC3 transporter permease C-terminal" evidence="7">
    <location>
        <begin position="298"/>
        <end position="398"/>
    </location>
</feature>
<organism evidence="9 10">
    <name type="scientific">Mucilaginibacter corticis</name>
    <dbReference type="NCBI Taxonomy" id="2597670"/>
    <lineage>
        <taxon>Bacteria</taxon>
        <taxon>Pseudomonadati</taxon>
        <taxon>Bacteroidota</taxon>
        <taxon>Sphingobacteriia</taxon>
        <taxon>Sphingobacteriales</taxon>
        <taxon>Sphingobacteriaceae</taxon>
        <taxon>Mucilaginibacter</taxon>
    </lineage>
</organism>
<protein>
    <submittedName>
        <fullName evidence="9">FtsX-like permease family protein</fullName>
    </submittedName>
</protein>
<dbReference type="EMBL" id="VLPK01000004">
    <property type="protein sequence ID" value="TSJ38581.1"/>
    <property type="molecule type" value="Genomic_DNA"/>
</dbReference>
<dbReference type="GO" id="GO:0005886">
    <property type="term" value="C:plasma membrane"/>
    <property type="evidence" value="ECO:0007669"/>
    <property type="project" value="UniProtKB-SubCell"/>
</dbReference>
<comment type="caution">
    <text evidence="9">The sequence shown here is derived from an EMBL/GenBank/DDBJ whole genome shotgun (WGS) entry which is preliminary data.</text>
</comment>
<feature type="domain" description="MacB-like periplasmic core" evidence="8">
    <location>
        <begin position="20"/>
        <end position="245"/>
    </location>
</feature>
<feature type="transmembrane region" description="Helical" evidence="6">
    <location>
        <begin position="386"/>
        <end position="416"/>
    </location>
</feature>
<feature type="transmembrane region" description="Helical" evidence="6">
    <location>
        <begin position="436"/>
        <end position="455"/>
    </location>
</feature>
<dbReference type="RefSeq" id="WP_144249863.1">
    <property type="nucleotide sequence ID" value="NZ_VLPK01000004.1"/>
</dbReference>
<keyword evidence="3 6" id="KW-0812">Transmembrane</keyword>
<dbReference type="PANTHER" id="PTHR30572">
    <property type="entry name" value="MEMBRANE COMPONENT OF TRANSPORTER-RELATED"/>
    <property type="match status" value="1"/>
</dbReference>
<evidence type="ECO:0000256" key="2">
    <source>
        <dbReference type="ARBA" id="ARBA00022475"/>
    </source>
</evidence>
<feature type="domain" description="ABC3 transporter permease C-terminal" evidence="7">
    <location>
        <begin position="683"/>
        <end position="796"/>
    </location>
</feature>
<feature type="transmembrane region" description="Helical" evidence="6">
    <location>
        <begin position="21"/>
        <end position="41"/>
    </location>
</feature>
<dbReference type="PANTHER" id="PTHR30572:SF18">
    <property type="entry name" value="ABC-TYPE MACROLIDE FAMILY EXPORT SYSTEM PERMEASE COMPONENT 2"/>
    <property type="match status" value="1"/>
</dbReference>
<sequence>MFKNYIKTSFRFLLKNRFFSALNIIGLATGTICCMYILLYVQDQYSYDHHHADVNDIYRITTSITHTGDVKNMATASPPIAIAMKNDFPEVLQYTRFIPTLGAKEHLISYKEKSFYEQNAYSVDSTFFDVFTYHFIKGSAANAFKAANSIVLLKPVADKLFGTEDPIGKIVTMNDADGKNVFKVTGVVDESAGKSQLSANIFIRINRSGYGSDLLTDNSWAGYNFTLSFVKLRPGASAAALEKKLPEFLRKHGGEQLKSSGMTKILHLQPVQNIHTTPGYDAEGGKIVSSAFLYMLILIAVLIQIIACINFMNLSTARASKRAKEVGVRKVIGAGKYDLIIQFLGESFLLAFISVIIALPLLWLLIPYLNQITQADIHLSLLNNPALFIMPAALILITGLAAGSYPAFYMSAFMAIKVIKGNFTNQVSVSGIRRSLVVFQFVISIVLITGVIIIYSQLNYVKNKDLGFEKDQQIILTFHTNDTKSKMYALASDLQQLPEIKSISRTSNTFGAEAYFDWGVFLSGTNPADAVDQQDLYADENFVKTMGIKIISGRNLMQNDTGKVMINEALAKRLGLSPNKAIGTKLFTDGTRKYEIAGVMKEFNYKSLHEDIYPFMVIYAPKADEVNNLVISVNTKNYASFLTKVESVWHKNLPQTPFDYTFMNDRMQKAYETDTVLSQIINSFTIIAILISCLGLFGLAAFSAEQRNKEIGIRKVLGASVTGIVQLLSKDFLRLVFISFIIASPIAWWAMNKWLQAFVYRVPISWWMFAMSGFIALLIAVVTVSFQAIKAALMNPVKSIKSE</sequence>
<evidence type="ECO:0000256" key="1">
    <source>
        <dbReference type="ARBA" id="ARBA00004651"/>
    </source>
</evidence>
<feature type="transmembrane region" description="Helical" evidence="6">
    <location>
        <begin position="684"/>
        <end position="704"/>
    </location>
</feature>
<evidence type="ECO:0000259" key="8">
    <source>
        <dbReference type="Pfam" id="PF12704"/>
    </source>
</evidence>
<dbReference type="InterPro" id="IPR025857">
    <property type="entry name" value="MacB_PCD"/>
</dbReference>
<gene>
    <name evidence="9" type="ORF">FO440_18880</name>
</gene>
<accession>A0A556MF74</accession>
<dbReference type="GO" id="GO:0022857">
    <property type="term" value="F:transmembrane transporter activity"/>
    <property type="evidence" value="ECO:0007669"/>
    <property type="project" value="TreeGrafter"/>
</dbReference>
<evidence type="ECO:0000313" key="9">
    <source>
        <dbReference type="EMBL" id="TSJ38581.1"/>
    </source>
</evidence>
<feature type="transmembrane region" description="Helical" evidence="6">
    <location>
        <begin position="291"/>
        <end position="312"/>
    </location>
</feature>
<reference evidence="9 10" key="1">
    <citation type="submission" date="2019-07" db="EMBL/GenBank/DDBJ databases">
        <authorList>
            <person name="Huq M.A."/>
        </authorList>
    </citation>
    <scope>NUCLEOTIDE SEQUENCE [LARGE SCALE GENOMIC DNA]</scope>
    <source>
        <strain evidence="9 10">MAH-19</strain>
    </source>
</reference>
<evidence type="ECO:0000256" key="5">
    <source>
        <dbReference type="ARBA" id="ARBA00023136"/>
    </source>
</evidence>
<feature type="transmembrane region" description="Helical" evidence="6">
    <location>
        <begin position="339"/>
        <end position="366"/>
    </location>
</feature>
<keyword evidence="5 6" id="KW-0472">Membrane</keyword>
<proteinExistence type="predicted"/>
<dbReference type="Pfam" id="PF02687">
    <property type="entry name" value="FtsX"/>
    <property type="match status" value="2"/>
</dbReference>
<feature type="transmembrane region" description="Helical" evidence="6">
    <location>
        <begin position="766"/>
        <end position="789"/>
    </location>
</feature>
<dbReference type="InterPro" id="IPR050250">
    <property type="entry name" value="Macrolide_Exporter_MacB"/>
</dbReference>
<dbReference type="Proteomes" id="UP000318733">
    <property type="component" value="Unassembled WGS sequence"/>
</dbReference>
<keyword evidence="4 6" id="KW-1133">Transmembrane helix</keyword>
<name>A0A556MF74_9SPHI</name>
<evidence type="ECO:0000313" key="10">
    <source>
        <dbReference type="Proteomes" id="UP000318733"/>
    </source>
</evidence>
<evidence type="ECO:0000259" key="7">
    <source>
        <dbReference type="Pfam" id="PF02687"/>
    </source>
</evidence>
<feature type="transmembrane region" description="Helical" evidence="6">
    <location>
        <begin position="732"/>
        <end position="751"/>
    </location>
</feature>
<evidence type="ECO:0000256" key="6">
    <source>
        <dbReference type="SAM" id="Phobius"/>
    </source>
</evidence>
<feature type="domain" description="MacB-like periplasmic core" evidence="8">
    <location>
        <begin position="448"/>
        <end position="609"/>
    </location>
</feature>
<dbReference type="Pfam" id="PF12704">
    <property type="entry name" value="MacB_PCD"/>
    <property type="match status" value="2"/>
</dbReference>
<keyword evidence="10" id="KW-1185">Reference proteome</keyword>
<evidence type="ECO:0000256" key="3">
    <source>
        <dbReference type="ARBA" id="ARBA00022692"/>
    </source>
</evidence>
<dbReference type="OrthoDB" id="1451596at2"/>
<dbReference type="InterPro" id="IPR003838">
    <property type="entry name" value="ABC3_permease_C"/>
</dbReference>
<dbReference type="AlphaFoldDB" id="A0A556MF74"/>
<evidence type="ECO:0000256" key="4">
    <source>
        <dbReference type="ARBA" id="ARBA00022989"/>
    </source>
</evidence>
<keyword evidence="2" id="KW-1003">Cell membrane</keyword>